<gene>
    <name evidence="1" type="ORF">K1I37_11420</name>
</gene>
<dbReference type="OrthoDB" id="2382360at2"/>
<protein>
    <submittedName>
        <fullName evidence="1">YpmA family protein</fullName>
    </submittedName>
</protein>
<dbReference type="RefSeq" id="WP_031218728.1">
    <property type="nucleotide sequence ID" value="NZ_AURB01000134.1"/>
</dbReference>
<evidence type="ECO:0000313" key="2">
    <source>
        <dbReference type="Proteomes" id="UP000829401"/>
    </source>
</evidence>
<accession>A0A9E6ZFR9</accession>
<dbReference type="Proteomes" id="UP000829401">
    <property type="component" value="Chromosome"/>
</dbReference>
<dbReference type="InterPro" id="IPR012190">
    <property type="entry name" value="UCP036698"/>
</dbReference>
<name>A0A9E6ZFR9_ALIAG</name>
<proteinExistence type="predicted"/>
<dbReference type="EMBL" id="CP080467">
    <property type="protein sequence ID" value="UNO47338.1"/>
    <property type="molecule type" value="Genomic_DNA"/>
</dbReference>
<sequence length="59" mass="6821">METKLHVLATHRCSKTEDLYLLVDFLNRNLKDKDIIVGLSKAEDQEGVMQITLYRTDVV</sequence>
<dbReference type="PIRSF" id="PIRSF036698">
    <property type="entry name" value="UCP036698"/>
    <property type="match status" value="1"/>
</dbReference>
<organism evidence="1 2">
    <name type="scientific">Alicyclobacillus acidoterrestris (strain ATCC 49025 / DSM 3922 / CIP 106132 / NCIMB 13137 / GD3B)</name>
    <dbReference type="NCBI Taxonomy" id="1356854"/>
    <lineage>
        <taxon>Bacteria</taxon>
        <taxon>Bacillati</taxon>
        <taxon>Bacillota</taxon>
        <taxon>Bacilli</taxon>
        <taxon>Bacillales</taxon>
        <taxon>Alicyclobacillaceae</taxon>
        <taxon>Alicyclobacillus</taxon>
    </lineage>
</organism>
<dbReference type="AlphaFoldDB" id="A0A9E6ZFR9"/>
<dbReference type="Pfam" id="PF14084">
    <property type="entry name" value="DUF4264"/>
    <property type="match status" value="1"/>
</dbReference>
<dbReference type="KEGG" id="aaco:K1I37_11420"/>
<evidence type="ECO:0000313" key="1">
    <source>
        <dbReference type="EMBL" id="UNO47338.1"/>
    </source>
</evidence>
<keyword evidence="2" id="KW-1185">Reference proteome</keyword>
<reference evidence="2" key="1">
    <citation type="journal article" date="2022" name="G3 (Bethesda)">
        <title>Unveiling the complete genome sequence of Alicyclobacillus acidoterrestris DSM 3922T, a taint-producing strain.</title>
        <authorList>
            <person name="Leonardo I.C."/>
            <person name="Barreto Crespo M.T."/>
            <person name="Gaspar F.B."/>
        </authorList>
    </citation>
    <scope>NUCLEOTIDE SEQUENCE [LARGE SCALE GENOMIC DNA]</scope>
    <source>
        <strain evidence="2">DSM 3922</strain>
    </source>
</reference>